<evidence type="ECO:0000313" key="2">
    <source>
        <dbReference type="Proteomes" id="UP001215598"/>
    </source>
</evidence>
<accession>A0AAD7H8P8</accession>
<keyword evidence="2" id="KW-1185">Reference proteome</keyword>
<name>A0AAD7H8P8_9AGAR</name>
<evidence type="ECO:0000313" key="1">
    <source>
        <dbReference type="EMBL" id="KAJ7714653.1"/>
    </source>
</evidence>
<gene>
    <name evidence="1" type="ORF">B0H16DRAFT_1807627</name>
</gene>
<sequence>MVSSKTLLPHIHFNPEELNPAATHRAAAQRSTSCGLPYDHIRLHLGIGSPKSACSAPELAQPRRSAACNDAYGSYRAGDNVFLRPEVFEGAQRLVTHGFFFAMGGFVSRNRQDPITTWEQLEAPLGAQYVADIQSIDTTTIMDRSKGDVLPQGVALI</sequence>
<reference evidence="1" key="1">
    <citation type="submission" date="2023-03" db="EMBL/GenBank/DDBJ databases">
        <title>Massive genome expansion in bonnet fungi (Mycena s.s.) driven by repeated elements and novel gene families across ecological guilds.</title>
        <authorList>
            <consortium name="Lawrence Berkeley National Laboratory"/>
            <person name="Harder C.B."/>
            <person name="Miyauchi S."/>
            <person name="Viragh M."/>
            <person name="Kuo A."/>
            <person name="Thoen E."/>
            <person name="Andreopoulos B."/>
            <person name="Lu D."/>
            <person name="Skrede I."/>
            <person name="Drula E."/>
            <person name="Henrissat B."/>
            <person name="Morin E."/>
            <person name="Kohler A."/>
            <person name="Barry K."/>
            <person name="LaButti K."/>
            <person name="Morin E."/>
            <person name="Salamov A."/>
            <person name="Lipzen A."/>
            <person name="Mereny Z."/>
            <person name="Hegedus B."/>
            <person name="Baldrian P."/>
            <person name="Stursova M."/>
            <person name="Weitz H."/>
            <person name="Taylor A."/>
            <person name="Grigoriev I.V."/>
            <person name="Nagy L.G."/>
            <person name="Martin F."/>
            <person name="Kauserud H."/>
        </authorList>
    </citation>
    <scope>NUCLEOTIDE SEQUENCE</scope>
    <source>
        <strain evidence="1">CBHHK182m</strain>
    </source>
</reference>
<protein>
    <submittedName>
        <fullName evidence="1">Uncharacterized protein</fullName>
    </submittedName>
</protein>
<dbReference type="Proteomes" id="UP001215598">
    <property type="component" value="Unassembled WGS sequence"/>
</dbReference>
<dbReference type="EMBL" id="JARKIB010000321">
    <property type="protein sequence ID" value="KAJ7714653.1"/>
    <property type="molecule type" value="Genomic_DNA"/>
</dbReference>
<proteinExistence type="predicted"/>
<comment type="caution">
    <text evidence="1">The sequence shown here is derived from an EMBL/GenBank/DDBJ whole genome shotgun (WGS) entry which is preliminary data.</text>
</comment>
<dbReference type="AlphaFoldDB" id="A0AAD7H8P8"/>
<organism evidence="1 2">
    <name type="scientific">Mycena metata</name>
    <dbReference type="NCBI Taxonomy" id="1033252"/>
    <lineage>
        <taxon>Eukaryota</taxon>
        <taxon>Fungi</taxon>
        <taxon>Dikarya</taxon>
        <taxon>Basidiomycota</taxon>
        <taxon>Agaricomycotina</taxon>
        <taxon>Agaricomycetes</taxon>
        <taxon>Agaricomycetidae</taxon>
        <taxon>Agaricales</taxon>
        <taxon>Marasmiineae</taxon>
        <taxon>Mycenaceae</taxon>
        <taxon>Mycena</taxon>
    </lineage>
</organism>